<evidence type="ECO:0000256" key="4">
    <source>
        <dbReference type="SAM" id="Coils"/>
    </source>
</evidence>
<feature type="compositionally biased region" description="Polar residues" evidence="5">
    <location>
        <begin position="111"/>
        <end position="122"/>
    </location>
</feature>
<feature type="coiled-coil region" evidence="4">
    <location>
        <begin position="178"/>
        <end position="227"/>
    </location>
</feature>
<evidence type="ECO:0000256" key="3">
    <source>
        <dbReference type="PROSITE-ProRule" id="PRU00023"/>
    </source>
</evidence>
<protein>
    <submittedName>
        <fullName evidence="6">Uncharacterized protein</fullName>
    </submittedName>
</protein>
<dbReference type="InterPro" id="IPR002110">
    <property type="entry name" value="Ankyrin_rpt"/>
</dbReference>
<evidence type="ECO:0000313" key="6">
    <source>
        <dbReference type="EMBL" id="CAJ1389056.1"/>
    </source>
</evidence>
<feature type="compositionally biased region" description="Polar residues" evidence="5">
    <location>
        <begin position="440"/>
        <end position="451"/>
    </location>
</feature>
<dbReference type="Gene3D" id="1.25.40.20">
    <property type="entry name" value="Ankyrin repeat-containing domain"/>
    <property type="match status" value="3"/>
</dbReference>
<organism evidence="6 7">
    <name type="scientific">Effrenium voratum</name>
    <dbReference type="NCBI Taxonomy" id="2562239"/>
    <lineage>
        <taxon>Eukaryota</taxon>
        <taxon>Sar</taxon>
        <taxon>Alveolata</taxon>
        <taxon>Dinophyceae</taxon>
        <taxon>Suessiales</taxon>
        <taxon>Symbiodiniaceae</taxon>
        <taxon>Effrenium</taxon>
    </lineage>
</organism>
<keyword evidence="1" id="KW-0677">Repeat</keyword>
<evidence type="ECO:0000256" key="2">
    <source>
        <dbReference type="ARBA" id="ARBA00023043"/>
    </source>
</evidence>
<dbReference type="PROSITE" id="PS50088">
    <property type="entry name" value="ANK_REPEAT"/>
    <property type="match status" value="3"/>
</dbReference>
<name>A0AA36N3A4_9DINO</name>
<keyword evidence="2 3" id="KW-0040">ANK repeat</keyword>
<keyword evidence="7" id="KW-1185">Reference proteome</keyword>
<dbReference type="SUPFAM" id="SSF48403">
    <property type="entry name" value="Ankyrin repeat"/>
    <property type="match status" value="1"/>
</dbReference>
<evidence type="ECO:0000256" key="5">
    <source>
        <dbReference type="SAM" id="MobiDB-lite"/>
    </source>
</evidence>
<dbReference type="PANTHER" id="PTHR24198">
    <property type="entry name" value="ANKYRIN REPEAT AND PROTEIN KINASE DOMAIN-CONTAINING PROTEIN"/>
    <property type="match status" value="1"/>
</dbReference>
<feature type="repeat" description="ANK" evidence="3">
    <location>
        <begin position="497"/>
        <end position="529"/>
    </location>
</feature>
<dbReference type="SMART" id="SM00248">
    <property type="entry name" value="ANK"/>
    <property type="match status" value="5"/>
</dbReference>
<feature type="region of interest" description="Disordered" evidence="5">
    <location>
        <begin position="92"/>
        <end position="125"/>
    </location>
</feature>
<dbReference type="AlphaFoldDB" id="A0AA36N3A4"/>
<dbReference type="InterPro" id="IPR036770">
    <property type="entry name" value="Ankyrin_rpt-contain_sf"/>
</dbReference>
<keyword evidence="4" id="KW-0175">Coiled coil</keyword>
<accession>A0AA36N3A4</accession>
<proteinExistence type="predicted"/>
<feature type="region of interest" description="Disordered" evidence="5">
    <location>
        <begin position="614"/>
        <end position="661"/>
    </location>
</feature>
<comment type="caution">
    <text evidence="6">The sequence shown here is derived from an EMBL/GenBank/DDBJ whole genome shotgun (WGS) entry which is preliminary data.</text>
</comment>
<feature type="repeat" description="ANK" evidence="3">
    <location>
        <begin position="365"/>
        <end position="397"/>
    </location>
</feature>
<evidence type="ECO:0000313" key="7">
    <source>
        <dbReference type="Proteomes" id="UP001178507"/>
    </source>
</evidence>
<dbReference type="Pfam" id="PF12796">
    <property type="entry name" value="Ank_2"/>
    <property type="match status" value="2"/>
</dbReference>
<evidence type="ECO:0000256" key="1">
    <source>
        <dbReference type="ARBA" id="ARBA00022737"/>
    </source>
</evidence>
<dbReference type="Proteomes" id="UP001178507">
    <property type="component" value="Unassembled WGS sequence"/>
</dbReference>
<sequence>MEEKASREQLELEVAQHRQTIHELEGKWQKLRQDAETAEGLSQKQIDFLQERVLEAEGAEEEIQQTKAELQSEKERNMELMRDIASLRSRLEEQARSQTAGVAESERRISHTSAGSGDSNFRSKVKGVKRRATDLLRQAHGPSMQLVGLDLRSEVSTRLGGHEGHADTESKAQVVSERRQLAALVDAVEHDLASLKEEAATHHELSEEQLKEVMEEIDLALQNCRDESKLLQSSSPLQGMPESLLQSLAEALGLVEGSKESLASRRWVHGETPLHWAAALGRRDVIEYLLRQEGGTALLHARDREGHTPAELAEQRHQVSVAQFLYGHMEMNPRQEGVEERLPPAYREVLKQVVASGWDSVRWKEGFSMLHWAASKGEVDLARYLLQLRADPDARDDTHQRTPLDWAEHEGHVEAAEMLRRQTRSRLLGRLSTRRKTFQQERSSLPVQQGQAVPAPRRKSEAAPRRRSRRKSVMPESYIPVLEEIDRRGWNNMQWTNGFTLLHWAAQNDQPDLVEQLFTKAADPLQKDDAGRTALDFARESGSLAVVEALKRYSPPAPEVMDLSEHGGKDARRRTYGSVLSSAGNEDFLVENPIEARRQREAFQRQMTDMMLNARRERSRNDVPRISITGDDMDKDRGLGKSGETPQRLRRRQVFHKEAVP</sequence>
<dbReference type="PROSITE" id="PS50297">
    <property type="entry name" value="ANK_REP_REGION"/>
    <property type="match status" value="3"/>
</dbReference>
<feature type="compositionally biased region" description="Basic and acidic residues" evidence="5">
    <location>
        <begin position="614"/>
        <end position="623"/>
    </location>
</feature>
<reference evidence="6" key="1">
    <citation type="submission" date="2023-08" db="EMBL/GenBank/DDBJ databases">
        <authorList>
            <person name="Chen Y."/>
            <person name="Shah S."/>
            <person name="Dougan E. K."/>
            <person name="Thang M."/>
            <person name="Chan C."/>
        </authorList>
    </citation>
    <scope>NUCLEOTIDE SEQUENCE</scope>
</reference>
<dbReference type="Pfam" id="PF13637">
    <property type="entry name" value="Ank_4"/>
    <property type="match status" value="1"/>
</dbReference>
<feature type="region of interest" description="Disordered" evidence="5">
    <location>
        <begin position="435"/>
        <end position="473"/>
    </location>
</feature>
<dbReference type="EMBL" id="CAUJNA010001791">
    <property type="protein sequence ID" value="CAJ1389056.1"/>
    <property type="molecule type" value="Genomic_DNA"/>
</dbReference>
<feature type="repeat" description="ANK" evidence="3">
    <location>
        <begin position="269"/>
        <end position="291"/>
    </location>
</feature>
<dbReference type="PANTHER" id="PTHR24198:SF165">
    <property type="entry name" value="ANKYRIN REPEAT-CONTAINING PROTEIN-RELATED"/>
    <property type="match status" value="1"/>
</dbReference>
<gene>
    <name evidence="6" type="ORF">EVOR1521_LOCUS14755</name>
</gene>